<evidence type="ECO:0000256" key="2">
    <source>
        <dbReference type="ARBA" id="ARBA00009773"/>
    </source>
</evidence>
<accession>A0A2Z4GGM1</accession>
<keyword evidence="4" id="KW-1003">Cell membrane</keyword>
<dbReference type="Proteomes" id="UP000249873">
    <property type="component" value="Chromosome"/>
</dbReference>
<evidence type="ECO:0000256" key="1">
    <source>
        <dbReference type="ARBA" id="ARBA00004651"/>
    </source>
</evidence>
<evidence type="ECO:0000313" key="10">
    <source>
        <dbReference type="Proteomes" id="UP000249873"/>
    </source>
</evidence>
<dbReference type="OrthoDB" id="9793390at2"/>
<dbReference type="PANTHER" id="PTHR21716">
    <property type="entry name" value="TRANSMEMBRANE PROTEIN"/>
    <property type="match status" value="1"/>
</dbReference>
<evidence type="ECO:0000256" key="7">
    <source>
        <dbReference type="ARBA" id="ARBA00023136"/>
    </source>
</evidence>
<dbReference type="KEGG" id="als:DJ013_20295"/>
<evidence type="ECO:0000313" key="9">
    <source>
        <dbReference type="EMBL" id="AWW00387.1"/>
    </source>
</evidence>
<keyword evidence="5 8" id="KW-0812">Transmembrane</keyword>
<keyword evidence="3" id="KW-0813">Transport</keyword>
<keyword evidence="6 8" id="KW-1133">Transmembrane helix</keyword>
<feature type="transmembrane region" description="Helical" evidence="8">
    <location>
        <begin position="31"/>
        <end position="49"/>
    </location>
</feature>
<keyword evidence="7 8" id="KW-0472">Membrane</keyword>
<protein>
    <recommendedName>
        <fullName evidence="11">AI-2E family transporter</fullName>
    </recommendedName>
</protein>
<evidence type="ECO:0000256" key="8">
    <source>
        <dbReference type="SAM" id="Phobius"/>
    </source>
</evidence>
<keyword evidence="10" id="KW-1185">Reference proteome</keyword>
<name>A0A2Z4GGM1_9BACT</name>
<comment type="subcellular location">
    <subcellularLocation>
        <location evidence="1">Cell membrane</location>
        <topology evidence="1">Multi-pass membrane protein</topology>
    </subcellularLocation>
</comment>
<evidence type="ECO:0008006" key="11">
    <source>
        <dbReference type="Google" id="ProtNLM"/>
    </source>
</evidence>
<dbReference type="RefSeq" id="WP_111373753.1">
    <property type="nucleotide sequence ID" value="NZ_CP029480.1"/>
</dbReference>
<evidence type="ECO:0000256" key="6">
    <source>
        <dbReference type="ARBA" id="ARBA00022989"/>
    </source>
</evidence>
<gene>
    <name evidence="9" type="ORF">DJ013_20295</name>
</gene>
<comment type="similarity">
    <text evidence="2">Belongs to the autoinducer-2 exporter (AI-2E) (TC 2.A.86) family.</text>
</comment>
<evidence type="ECO:0000256" key="3">
    <source>
        <dbReference type="ARBA" id="ARBA00022448"/>
    </source>
</evidence>
<evidence type="ECO:0000256" key="4">
    <source>
        <dbReference type="ARBA" id="ARBA00022475"/>
    </source>
</evidence>
<evidence type="ECO:0000256" key="5">
    <source>
        <dbReference type="ARBA" id="ARBA00022692"/>
    </source>
</evidence>
<organism evidence="9 10">
    <name type="scientific">Arcticibacterium luteifluviistationis</name>
    <dbReference type="NCBI Taxonomy" id="1784714"/>
    <lineage>
        <taxon>Bacteria</taxon>
        <taxon>Pseudomonadati</taxon>
        <taxon>Bacteroidota</taxon>
        <taxon>Cytophagia</taxon>
        <taxon>Cytophagales</taxon>
        <taxon>Leadbetterellaceae</taxon>
        <taxon>Arcticibacterium</taxon>
    </lineage>
</organism>
<dbReference type="GO" id="GO:0055085">
    <property type="term" value="P:transmembrane transport"/>
    <property type="evidence" value="ECO:0007669"/>
    <property type="project" value="TreeGrafter"/>
</dbReference>
<dbReference type="PANTHER" id="PTHR21716:SF53">
    <property type="entry name" value="PERMEASE PERM-RELATED"/>
    <property type="match status" value="1"/>
</dbReference>
<feature type="transmembrane region" description="Helical" evidence="8">
    <location>
        <begin position="261"/>
        <end position="277"/>
    </location>
</feature>
<dbReference type="Pfam" id="PF01594">
    <property type="entry name" value="AI-2E_transport"/>
    <property type="match status" value="1"/>
</dbReference>
<dbReference type="GO" id="GO:0005886">
    <property type="term" value="C:plasma membrane"/>
    <property type="evidence" value="ECO:0007669"/>
    <property type="project" value="UniProtKB-SubCell"/>
</dbReference>
<reference evidence="9 10" key="1">
    <citation type="submission" date="2018-05" db="EMBL/GenBank/DDBJ databases">
        <title>Complete genome sequence of Arcticibacterium luteifluviistationis SM1504T, a cytophagaceae bacterium isolated from Arctic surface seawater.</title>
        <authorList>
            <person name="Li Y."/>
            <person name="Qin Q.-L."/>
        </authorList>
    </citation>
    <scope>NUCLEOTIDE SEQUENCE [LARGE SCALE GENOMIC DNA]</scope>
    <source>
        <strain evidence="9 10">SM1504</strain>
    </source>
</reference>
<proteinExistence type="inferred from homology"/>
<feature type="transmembrane region" description="Helical" evidence="8">
    <location>
        <begin position="297"/>
        <end position="324"/>
    </location>
</feature>
<dbReference type="AlphaFoldDB" id="A0A2Z4GGM1"/>
<feature type="transmembrane region" description="Helical" evidence="8">
    <location>
        <begin position="147"/>
        <end position="176"/>
    </location>
</feature>
<sequence length="359" mass="39700">MKLKLRDLPSVLIICTLLAIALIYLKSILVPIVLAILLSVAVQPVVTFFNKKGLKKSISSLIGIFVVIAVFSSLSYLFINQLGNISENQEKIMNKMSHYNKLVISEMNESKIGKRLVNVYKREITTEEYIKTIFKNGSSSINTSLDIIINILLVPIYMFFFLCYSQFFLGALSKIIAPFNKIDFKSIIKSSKEVLQAYFTGFIKVVGILAVLNSVGLLILGVEDAIFYGVLAALLSVIPYVGVIVGSVLPALMALVNHDSALNAIGVVAWMSFVQFLEGNFITPKVVGNQININPFIVLVFLLIFSKIWGLAGLIVAIPVAAIFKEVCRHVATLKPIWLLMQSFPTSSEKTNSIQEIQE</sequence>
<feature type="transmembrane region" description="Helical" evidence="8">
    <location>
        <begin position="61"/>
        <end position="79"/>
    </location>
</feature>
<dbReference type="InterPro" id="IPR002549">
    <property type="entry name" value="AI-2E-like"/>
</dbReference>
<feature type="transmembrane region" description="Helical" evidence="8">
    <location>
        <begin position="197"/>
        <end position="220"/>
    </location>
</feature>
<feature type="transmembrane region" description="Helical" evidence="8">
    <location>
        <begin position="226"/>
        <end position="249"/>
    </location>
</feature>
<dbReference type="EMBL" id="CP029480">
    <property type="protein sequence ID" value="AWW00387.1"/>
    <property type="molecule type" value="Genomic_DNA"/>
</dbReference>